<dbReference type="InterPro" id="IPR036739">
    <property type="entry name" value="SLC41_membr_dom_sf"/>
</dbReference>
<keyword evidence="7" id="KW-0406">Ion transport</keyword>
<comment type="subcellular location">
    <subcellularLocation>
        <location evidence="1">Membrane</location>
        <topology evidence="1">Multi-pass membrane protein</topology>
    </subcellularLocation>
</comment>
<evidence type="ECO:0000256" key="2">
    <source>
        <dbReference type="ARBA" id="ARBA00009749"/>
    </source>
</evidence>
<evidence type="ECO:0000256" key="7">
    <source>
        <dbReference type="ARBA" id="ARBA00023065"/>
    </source>
</evidence>
<evidence type="ECO:0000313" key="13">
    <source>
        <dbReference type="Proteomes" id="UP000818624"/>
    </source>
</evidence>
<feature type="transmembrane region" description="Helical" evidence="10">
    <location>
        <begin position="287"/>
        <end position="308"/>
    </location>
</feature>
<feature type="transmembrane region" description="Helical" evidence="10">
    <location>
        <begin position="320"/>
        <end position="338"/>
    </location>
</feature>
<dbReference type="Proteomes" id="UP000818624">
    <property type="component" value="Chromosome 2"/>
</dbReference>
<dbReference type="SUPFAM" id="SSF161093">
    <property type="entry name" value="MgtE membrane domain-like"/>
    <property type="match status" value="2"/>
</dbReference>
<reference evidence="12 13" key="1">
    <citation type="journal article" date="2020" name="Elife">
        <title>Loss of centromere function drives karyotype evolution in closely related Malassezia species.</title>
        <authorList>
            <person name="Sankaranarayanan S.R."/>
            <person name="Ianiri G."/>
            <person name="Coelho M.A."/>
            <person name="Reza M.H."/>
            <person name="Thimmappa B.C."/>
            <person name="Ganguly P."/>
            <person name="Vadnala R.N."/>
            <person name="Sun S."/>
            <person name="Siddharthan R."/>
            <person name="Tellgren-Roth C."/>
            <person name="Dawson T.L."/>
            <person name="Heitman J."/>
            <person name="Sanyal K."/>
        </authorList>
    </citation>
    <scope>NUCLEOTIDE SEQUENCE [LARGE SCALE GENOMIC DNA]</scope>
    <source>
        <strain evidence="12">CBS14141</strain>
    </source>
</reference>
<dbReference type="PANTHER" id="PTHR16228:SF7">
    <property type="entry name" value="SLC41A_MGTE INTEGRAL MEMBRANE DOMAIN-CONTAINING PROTEIN"/>
    <property type="match status" value="1"/>
</dbReference>
<feature type="domain" description="SLC41A/MgtE integral membrane" evidence="11">
    <location>
        <begin position="94"/>
        <end position="273"/>
    </location>
</feature>
<name>A0ABY8EQJ4_MALFU</name>
<feature type="transmembrane region" description="Helical" evidence="10">
    <location>
        <begin position="257"/>
        <end position="281"/>
    </location>
</feature>
<dbReference type="EMBL" id="CP046235">
    <property type="protein sequence ID" value="WFD47758.1"/>
    <property type="molecule type" value="Genomic_DNA"/>
</dbReference>
<sequence>MQRPSAEGVEDGDDAVKYDAMSSQAVLPIPPGPSEPTQPEQEKELLPRSFGSAVLQTLPMLVLAAAGLLLSGRELDRVSHWNVFQAVDKFLVLVPIMFNLKGNLELNLSLRMSTASNMGELDSRRTRQTLVRGNLALLQAQALIIACVAGALSFVLGHDWNNNAAALAAAPSADASATALSAVSNATASALAPRGIHNPNRPNVNRALRLRNGYLEFFMIVAVAMMSASLSSAAQGTCLCALVIWSRRFRIDPDQSVVPIAGSLGDLVTLTILGVLAAGMFPTEGSLLSLVLFVVLIGICCVMVIMTLRNVYVRELFGEGWVPLIVAAVVSSVAGLLLDRNADRYDGLALLAPVVSGLPGVAAAILSSTLSSALHTGRIVAPTRSALGTYAPIHDADGDARADAAPTAPGSRGWLVPLCGWQMPLALLASTIAVQVSYLLPCASPR</sequence>
<keyword evidence="8 10" id="KW-0472">Membrane</keyword>
<evidence type="ECO:0000256" key="4">
    <source>
        <dbReference type="ARBA" id="ARBA00022692"/>
    </source>
</evidence>
<feature type="transmembrane region" description="Helical" evidence="10">
    <location>
        <begin position="350"/>
        <end position="374"/>
    </location>
</feature>
<keyword evidence="3" id="KW-0813">Transport</keyword>
<organism evidence="12 13">
    <name type="scientific">Malassezia furfur</name>
    <name type="common">Pityriasis versicolor infection agent</name>
    <name type="synonym">Pityrosporum furfur</name>
    <dbReference type="NCBI Taxonomy" id="55194"/>
    <lineage>
        <taxon>Eukaryota</taxon>
        <taxon>Fungi</taxon>
        <taxon>Dikarya</taxon>
        <taxon>Basidiomycota</taxon>
        <taxon>Ustilaginomycotina</taxon>
        <taxon>Malasseziomycetes</taxon>
        <taxon>Malasseziales</taxon>
        <taxon>Malasseziaceae</taxon>
        <taxon>Malassezia</taxon>
    </lineage>
</organism>
<keyword evidence="4 10" id="KW-0812">Transmembrane</keyword>
<evidence type="ECO:0000256" key="10">
    <source>
        <dbReference type="SAM" id="Phobius"/>
    </source>
</evidence>
<feature type="region of interest" description="Disordered" evidence="9">
    <location>
        <begin position="25"/>
        <end position="44"/>
    </location>
</feature>
<gene>
    <name evidence="12" type="ORF">GLX27_002418</name>
</gene>
<comment type="similarity">
    <text evidence="2">Belongs to the SLC41A transporter family.</text>
</comment>
<evidence type="ECO:0000256" key="1">
    <source>
        <dbReference type="ARBA" id="ARBA00004141"/>
    </source>
</evidence>
<evidence type="ECO:0000259" key="11">
    <source>
        <dbReference type="Pfam" id="PF01769"/>
    </source>
</evidence>
<keyword evidence="13" id="KW-1185">Reference proteome</keyword>
<dbReference type="PANTHER" id="PTHR16228">
    <property type="entry name" value="DIVALENT CATION TRANSPORTER SOLUTE CARRIER FAMILY 41"/>
    <property type="match status" value="1"/>
</dbReference>
<feature type="transmembrane region" description="Helical" evidence="10">
    <location>
        <begin position="217"/>
        <end position="245"/>
    </location>
</feature>
<feature type="transmembrane region" description="Helical" evidence="10">
    <location>
        <begin position="135"/>
        <end position="156"/>
    </location>
</feature>
<evidence type="ECO:0000256" key="5">
    <source>
        <dbReference type="ARBA" id="ARBA00022842"/>
    </source>
</evidence>
<dbReference type="InterPro" id="IPR045349">
    <property type="entry name" value="SLC41A1-3"/>
</dbReference>
<evidence type="ECO:0000256" key="8">
    <source>
        <dbReference type="ARBA" id="ARBA00023136"/>
    </source>
</evidence>
<proteinExistence type="inferred from homology"/>
<keyword evidence="6 10" id="KW-1133">Transmembrane helix</keyword>
<keyword evidence="5" id="KW-0460">Magnesium</keyword>
<dbReference type="InterPro" id="IPR006667">
    <property type="entry name" value="SLC41_membr_dom"/>
</dbReference>
<dbReference type="Pfam" id="PF01769">
    <property type="entry name" value="MgtE"/>
    <property type="match status" value="1"/>
</dbReference>
<evidence type="ECO:0000256" key="3">
    <source>
        <dbReference type="ARBA" id="ARBA00022448"/>
    </source>
</evidence>
<dbReference type="Gene3D" id="1.10.357.20">
    <property type="entry name" value="SLC41 divalent cation transporters, integral membrane domain"/>
    <property type="match status" value="2"/>
</dbReference>
<evidence type="ECO:0000256" key="6">
    <source>
        <dbReference type="ARBA" id="ARBA00022989"/>
    </source>
</evidence>
<protein>
    <recommendedName>
        <fullName evidence="11">SLC41A/MgtE integral membrane domain-containing protein</fullName>
    </recommendedName>
</protein>
<accession>A0ABY8EQJ4</accession>
<evidence type="ECO:0000256" key="9">
    <source>
        <dbReference type="SAM" id="MobiDB-lite"/>
    </source>
</evidence>
<evidence type="ECO:0000313" key="12">
    <source>
        <dbReference type="EMBL" id="WFD47758.1"/>
    </source>
</evidence>